<organism evidence="2 3">
    <name type="scientific">Porites lobata</name>
    <dbReference type="NCBI Taxonomy" id="104759"/>
    <lineage>
        <taxon>Eukaryota</taxon>
        <taxon>Metazoa</taxon>
        <taxon>Cnidaria</taxon>
        <taxon>Anthozoa</taxon>
        <taxon>Hexacorallia</taxon>
        <taxon>Scleractinia</taxon>
        <taxon>Fungiina</taxon>
        <taxon>Poritidae</taxon>
        <taxon>Porites</taxon>
    </lineage>
</organism>
<protein>
    <submittedName>
        <fullName evidence="2">Uncharacterized protein</fullName>
    </submittedName>
</protein>
<name>A0ABN8PV46_9CNID</name>
<accession>A0ABN8PV46</accession>
<sequence>MFENPRRGRQARNFTTNAPKILDLKSSSEQIFSRKLPLGAPETANGGSLCNTSTEPDHYSVECYGLSKDSVIDTNSSCASLKGKAQKTHYPSDLDSDFESPKKRPQKDPESNSHITPCNTTASHIDDHTYAKDTDQADSSRSHQIPQSVQKVLPTGYQYSCHEFREIPSQNFTGALQENFYVKLSVCNITTKEEVNQWLQQFTTSSNIKYNAQGGYKRKGVKVIYARWYICQCKRKKITKKQVAAKEAALKRNEKRHRTHK</sequence>
<feature type="compositionally biased region" description="Polar residues" evidence="1">
    <location>
        <begin position="112"/>
        <end position="123"/>
    </location>
</feature>
<proteinExistence type="predicted"/>
<keyword evidence="3" id="KW-1185">Reference proteome</keyword>
<feature type="region of interest" description="Disordered" evidence="1">
    <location>
        <begin position="1"/>
        <end position="20"/>
    </location>
</feature>
<evidence type="ECO:0000313" key="3">
    <source>
        <dbReference type="Proteomes" id="UP001159405"/>
    </source>
</evidence>
<feature type="region of interest" description="Disordered" evidence="1">
    <location>
        <begin position="82"/>
        <end position="127"/>
    </location>
</feature>
<dbReference type="EMBL" id="CALNXK010000091">
    <property type="protein sequence ID" value="CAH3151335.1"/>
    <property type="molecule type" value="Genomic_DNA"/>
</dbReference>
<feature type="non-terminal residue" evidence="2">
    <location>
        <position position="261"/>
    </location>
</feature>
<feature type="compositionally biased region" description="Basic and acidic residues" evidence="1">
    <location>
        <begin position="99"/>
        <end position="111"/>
    </location>
</feature>
<reference evidence="2 3" key="1">
    <citation type="submission" date="2022-05" db="EMBL/GenBank/DDBJ databases">
        <authorList>
            <consortium name="Genoscope - CEA"/>
            <person name="William W."/>
        </authorList>
    </citation>
    <scope>NUCLEOTIDE SEQUENCE [LARGE SCALE GENOMIC DNA]</scope>
</reference>
<comment type="caution">
    <text evidence="2">The sequence shown here is derived from an EMBL/GenBank/DDBJ whole genome shotgun (WGS) entry which is preliminary data.</text>
</comment>
<evidence type="ECO:0000313" key="2">
    <source>
        <dbReference type="EMBL" id="CAH3151335.1"/>
    </source>
</evidence>
<evidence type="ECO:0000256" key="1">
    <source>
        <dbReference type="SAM" id="MobiDB-lite"/>
    </source>
</evidence>
<dbReference type="Proteomes" id="UP001159405">
    <property type="component" value="Unassembled WGS sequence"/>
</dbReference>
<gene>
    <name evidence="2" type="ORF">PLOB_00048534</name>
</gene>